<dbReference type="PATRIC" id="fig|935198.13.peg.2340"/>
<accession>U4P729</accession>
<organism evidence="2">
    <name type="scientific">Clostridium botulinum (strain Eklund 17B / Type B)</name>
    <dbReference type="NCBI Taxonomy" id="935198"/>
    <lineage>
        <taxon>Bacteria</taxon>
        <taxon>Bacillati</taxon>
        <taxon>Bacillota</taxon>
        <taxon>Clostridia</taxon>
        <taxon>Eubacteriales</taxon>
        <taxon>Clostridiaceae</taxon>
        <taxon>Clostridium</taxon>
    </lineage>
</organism>
<dbReference type="HOGENOM" id="CLU_1056475_0_0_9"/>
<proteinExistence type="predicted"/>
<sequence length="263" mass="31063">MGENKKINLKAIFSSKKNIAIAIIVLIIICVSGFEYLKYDNNRYQTGQGLTNEQKRGNIEDLVKKEDYEGANILVENYYYYDENKENLHNYTYNIKMCKEKKLKSFDEVDKIKEDNKKALERVNEENIKKEYQDIVNGVNNKERELSRNELIDYINRYMNFSNKYKDRKDYYYGIVGNLVELKKEYCRRNSYIYDKEVIAYDKDMNTIPPKIGMTKAEVMAFTKYIKPSKTNKTTNAHGISEQCVYGNSYLYFDDGKLTSIQN</sequence>
<keyword evidence="1" id="KW-0812">Transmembrane</keyword>
<dbReference type="KEGG" id="cbk:CLL_A2382"/>
<gene>
    <name evidence="2" type="ordered locus">CLL_A2382</name>
</gene>
<reference evidence="2" key="2">
    <citation type="submission" date="2009-08" db="EMBL/GenBank/DDBJ databases">
        <authorList>
            <person name="Shrivastava S."/>
            <person name="Brinkac L.M."/>
            <person name="Dodson R.J."/>
            <person name="Harkins D.M."/>
            <person name="Durkin A.S."/>
            <person name="Sutton G."/>
        </authorList>
    </citation>
    <scope>NUCLEOTIDE SEQUENCE</scope>
    <source>
        <strain evidence="2">Eklund 17B</strain>
    </source>
</reference>
<keyword evidence="1" id="KW-1133">Transmembrane helix</keyword>
<dbReference type="AlphaFoldDB" id="B2TRL2"/>
<name>B2TRL2_CLOBB</name>
<keyword evidence="1" id="KW-0472">Membrane</keyword>
<evidence type="ECO:0000256" key="1">
    <source>
        <dbReference type="SAM" id="Phobius"/>
    </source>
</evidence>
<dbReference type="EMBL" id="CP001056">
    <property type="protein sequence ID" value="ACD23910.1"/>
    <property type="molecule type" value="Genomic_DNA"/>
</dbReference>
<evidence type="ECO:0000313" key="2">
    <source>
        <dbReference type="EMBL" id="ACD23910.1"/>
    </source>
</evidence>
<feature type="transmembrane region" description="Helical" evidence="1">
    <location>
        <begin position="20"/>
        <end position="37"/>
    </location>
</feature>
<reference evidence="2" key="1">
    <citation type="submission" date="2009-06" db="EMBL/GenBank/DDBJ databases">
        <authorList>
            <consortium name="US DOE Joint Genome Institute (JGI-PGF)"/>
            <person name="Lucas S."/>
            <person name="Copeland A."/>
            <person name="Lapidus A."/>
            <person name="Glavina del Rio T."/>
            <person name="Dalin E."/>
            <person name="Tice H."/>
            <person name="Bruce D."/>
            <person name="Goodwin L."/>
            <person name="Pitluck S."/>
            <person name="Kyrpides N."/>
            <person name="Mavromatis K."/>
            <person name="Ivanova N."/>
            <person name="Saunders E."/>
            <person name="Brettin T."/>
            <person name="Detter J.C."/>
            <person name="Han C."/>
            <person name="Larimer F."/>
            <person name="Land M."/>
            <person name="Hauser L."/>
            <person name="Markowitz V."/>
            <person name="Cheng J.-F."/>
            <person name="Hugenholtz P."/>
            <person name="Woyke T."/>
            <person name="Wu D."/>
            <person name="Gronow S."/>
            <person name="Klenk H.-P."/>
            <person name="Eisen J.A."/>
        </authorList>
    </citation>
    <scope>NUCLEOTIDE SEQUENCE</scope>
    <source>
        <strain evidence="2">Eklund 17B</strain>
    </source>
</reference>
<protein>
    <submittedName>
        <fullName evidence="2">Uncharacterized protein</fullName>
    </submittedName>
</protein>
<accession>B2TRL2</accession>